<dbReference type="InterPro" id="IPR016571">
    <property type="entry name" value="Spore_coat_assembly_CotJB"/>
</dbReference>
<feature type="domain" description="Protein CotJB" evidence="1">
    <location>
        <begin position="7"/>
        <end position="82"/>
    </location>
</feature>
<dbReference type="EMBL" id="CP017634">
    <property type="protein sequence ID" value="ATW26861.1"/>
    <property type="molecule type" value="Genomic_DNA"/>
</dbReference>
<dbReference type="AlphaFoldDB" id="A0A3G1KWP8"/>
<dbReference type="KEGG" id="fwa:DCMF_20710"/>
<reference evidence="2 3" key="1">
    <citation type="submission" date="2016-10" db="EMBL/GenBank/DDBJ databases">
        <title>Complete Genome Sequence of Peptococcaceae strain DCMF.</title>
        <authorList>
            <person name="Edwards R.J."/>
            <person name="Holland S.I."/>
            <person name="Deshpande N.P."/>
            <person name="Wong Y.K."/>
            <person name="Ertan H."/>
            <person name="Manefield M."/>
            <person name="Russell T.L."/>
            <person name="Lee M.J."/>
        </authorList>
    </citation>
    <scope>NUCLEOTIDE SEQUENCE [LARGE SCALE GENOMIC DNA]</scope>
    <source>
        <strain evidence="2 3">DCMF</strain>
    </source>
</reference>
<organism evidence="2 3">
    <name type="scientific">Formimonas warabiya</name>
    <dbReference type="NCBI Taxonomy" id="1761012"/>
    <lineage>
        <taxon>Bacteria</taxon>
        <taxon>Bacillati</taxon>
        <taxon>Bacillota</taxon>
        <taxon>Clostridia</taxon>
        <taxon>Eubacteriales</taxon>
        <taxon>Peptococcaceae</taxon>
        <taxon>Candidatus Formimonas</taxon>
    </lineage>
</organism>
<gene>
    <name evidence="2" type="ORF">DCMF_20710</name>
</gene>
<dbReference type="InterPro" id="IPR024207">
    <property type="entry name" value="CotJB_dom"/>
</dbReference>
<accession>A0A3G1KWP8</accession>
<protein>
    <submittedName>
        <fullName evidence="2">Spore coat protein CotJB</fullName>
    </submittedName>
</protein>
<evidence type="ECO:0000313" key="2">
    <source>
        <dbReference type="EMBL" id="ATW26861.1"/>
    </source>
</evidence>
<evidence type="ECO:0000259" key="1">
    <source>
        <dbReference type="Pfam" id="PF12652"/>
    </source>
</evidence>
<keyword evidence="2" id="KW-0946">Virion</keyword>
<dbReference type="Proteomes" id="UP000323521">
    <property type="component" value="Chromosome"/>
</dbReference>
<dbReference type="RefSeq" id="WP_148136188.1">
    <property type="nucleotide sequence ID" value="NZ_CP017634.1"/>
</dbReference>
<sequence>MEQSQSEALRKIQVLEFTAIELNLFLDTHPEDKNAVDIYNLATRELNKSKKAYEKMYGPLVNFGFSRSKSPWQWISSPWPWEV</sequence>
<keyword evidence="3" id="KW-1185">Reference proteome</keyword>
<dbReference type="PIRSF" id="PIRSF010606">
    <property type="entry name" value="Spore_coat_CotJB"/>
    <property type="match status" value="1"/>
</dbReference>
<dbReference type="Pfam" id="PF12652">
    <property type="entry name" value="CotJB"/>
    <property type="match status" value="1"/>
</dbReference>
<keyword evidence="2" id="KW-0167">Capsid protein</keyword>
<evidence type="ECO:0000313" key="3">
    <source>
        <dbReference type="Proteomes" id="UP000323521"/>
    </source>
</evidence>
<name>A0A3G1KWP8_FORW1</name>
<proteinExistence type="predicted"/>
<dbReference type="OrthoDB" id="9804099at2"/>